<dbReference type="KEGG" id="ssam:E3D00_04680"/>
<gene>
    <name evidence="1" type="ORF">E3D00_04680</name>
</gene>
<protein>
    <submittedName>
        <fullName evidence="1">Uncharacterized protein</fullName>
    </submittedName>
</protein>
<dbReference type="EMBL" id="CP038141">
    <property type="protein sequence ID" value="QDH17992.1"/>
    <property type="molecule type" value="Genomic_DNA"/>
</dbReference>
<keyword evidence="2" id="KW-1185">Reference proteome</keyword>
<evidence type="ECO:0000313" key="2">
    <source>
        <dbReference type="Proteomes" id="UP000316313"/>
    </source>
</evidence>
<proteinExistence type="predicted"/>
<name>A0A4Y6UKA6_9PROT</name>
<reference evidence="1 2" key="1">
    <citation type="submission" date="2019-03" db="EMBL/GenBank/DDBJ databases">
        <title>The complete genome sequence of Swingsia samuiensis NBRC107927(T).</title>
        <authorList>
            <person name="Chua K.-O."/>
            <person name="Chan K.-G."/>
            <person name="See-Too W.-S."/>
        </authorList>
    </citation>
    <scope>NUCLEOTIDE SEQUENCE [LARGE SCALE GENOMIC DNA]</scope>
    <source>
        <strain evidence="1 2">AH83</strain>
    </source>
</reference>
<sequence>MWYTGSLYAPSPAYPQGSLSLEPYVQVTDPWQRFDSKGRISPAPGQKTLVQYSVVKYGITDRLALNSLPTLTKSWGHGQQATGDQFNDLPLELQYNLIKANPTHYKPSFTVYLGFIAPTGAYRGLAKPQSGVGTGAWFMRFGLQSQSLYNVFGHGARLRVWVQERQPVSSPHLHDITSYGTTTGFEGTAHPGAFGNEGFSLEFGFTKRLVAALDLYGTWSGSNRVDGVYAKTNSRISTHSGWSTSYNIGPALEYSWTPNMGILSGIIIPFSGHNTSRSLMPQVALNLFF</sequence>
<organism evidence="1 2">
    <name type="scientific">Swingsia samuiensis</name>
    <dbReference type="NCBI Taxonomy" id="1293412"/>
    <lineage>
        <taxon>Bacteria</taxon>
        <taxon>Pseudomonadati</taxon>
        <taxon>Pseudomonadota</taxon>
        <taxon>Alphaproteobacteria</taxon>
        <taxon>Acetobacterales</taxon>
        <taxon>Acetobacteraceae</taxon>
        <taxon>Swingsia</taxon>
    </lineage>
</organism>
<dbReference type="OrthoDB" id="7240756at2"/>
<accession>A0A4Y6UKA6</accession>
<evidence type="ECO:0000313" key="1">
    <source>
        <dbReference type="EMBL" id="QDH17992.1"/>
    </source>
</evidence>
<dbReference type="AlphaFoldDB" id="A0A4Y6UKA6"/>
<dbReference type="Proteomes" id="UP000316313">
    <property type="component" value="Chromosome"/>
</dbReference>